<evidence type="ECO:0000313" key="2">
    <source>
        <dbReference type="Proteomes" id="UP000277283"/>
    </source>
</evidence>
<evidence type="ECO:0000313" key="1">
    <source>
        <dbReference type="EMBL" id="AFX59796.1"/>
    </source>
</evidence>
<dbReference type="Proteomes" id="UP000277283">
    <property type="component" value="Segment"/>
</dbReference>
<reference evidence="2" key="1">
    <citation type="submission" date="2012-08" db="EMBL/GenBank/DDBJ databases">
        <authorList>
            <person name="Choi T.-J."/>
        </authorList>
    </citation>
    <scope>NUCLEOTIDE SEQUENCE [LARGE SCALE GENOMIC DNA]</scope>
    <source>
        <strain evidence="2">K-LV1</strain>
    </source>
</reference>
<sequence>MDVSSRKQHQRQQHKLFHDVELHASRLLSSGLLHPREPSTLSDMRQFYFDYKQETTKRAAIILLNTLLEYYRTPSEEWEIPFNLLLNVMNNKWSTLIPGVKISAGIISKLPWTMKTMYEIVSSPNNNNNNGDYYSTCRRMVMEYPIGGLLHTPAITNKYPRSRMVTCTKGKDHQKLYDISRQMFDIIEANGQL</sequence>
<name>K7WDG1_9VIRU</name>
<organism evidence="1 2">
    <name type="scientific">White spot syndrome virus</name>
    <dbReference type="NCBI Taxonomy" id="342409"/>
    <lineage>
        <taxon>Viruses</taxon>
        <taxon>Viruses incertae sedis</taxon>
        <taxon>Naldaviricetes</taxon>
        <taxon>Nimaviridae</taxon>
        <taxon>Whispovirus</taxon>
    </lineage>
</organism>
<dbReference type="EMBL" id="JX515788">
    <property type="protein sequence ID" value="AFX59796.1"/>
    <property type="molecule type" value="Genomic_DNA"/>
</dbReference>
<protein>
    <submittedName>
        <fullName evidence="1">Wsv419</fullName>
    </submittedName>
</protein>
<accession>K7WDG1</accession>
<gene>
    <name evidence="1" type="ORF">wssv_04190</name>
</gene>
<proteinExistence type="predicted"/>